<dbReference type="Proteomes" id="UP000653730">
    <property type="component" value="Unassembled WGS sequence"/>
</dbReference>
<dbReference type="InterPro" id="IPR016833">
    <property type="entry name" value="Put_Na-Bile_cotransptr"/>
</dbReference>
<evidence type="ECO:0000313" key="3">
    <source>
        <dbReference type="Proteomes" id="UP000653730"/>
    </source>
</evidence>
<dbReference type="RefSeq" id="WP_187964339.1">
    <property type="nucleotide sequence ID" value="NZ_JACVDC010000007.1"/>
</dbReference>
<gene>
    <name evidence="2" type="ORF">IBL28_04355</name>
</gene>
<keyword evidence="1" id="KW-0472">Membrane</keyword>
<organism evidence="2 3">
    <name type="scientific">Sinomicrobium weinanense</name>
    <dbReference type="NCBI Taxonomy" id="2842200"/>
    <lineage>
        <taxon>Bacteria</taxon>
        <taxon>Pseudomonadati</taxon>
        <taxon>Bacteroidota</taxon>
        <taxon>Flavobacteriia</taxon>
        <taxon>Flavobacteriales</taxon>
        <taxon>Flavobacteriaceae</taxon>
        <taxon>Sinomicrobium</taxon>
    </lineage>
</organism>
<feature type="transmembrane region" description="Helical" evidence="1">
    <location>
        <begin position="290"/>
        <end position="313"/>
    </location>
</feature>
<evidence type="ECO:0000256" key="1">
    <source>
        <dbReference type="SAM" id="Phobius"/>
    </source>
</evidence>
<feature type="transmembrane region" description="Helical" evidence="1">
    <location>
        <begin position="231"/>
        <end position="252"/>
    </location>
</feature>
<comment type="caution">
    <text evidence="2">The sequence shown here is derived from an EMBL/GenBank/DDBJ whole genome shotgun (WGS) entry which is preliminary data.</text>
</comment>
<dbReference type="PANTHER" id="PTHR18640:SF5">
    <property type="entry name" value="SODIUM_BILE ACID COTRANSPORTER 7"/>
    <property type="match status" value="1"/>
</dbReference>
<dbReference type="PIRSF" id="PIRSF026166">
    <property type="entry name" value="UCP026166"/>
    <property type="match status" value="1"/>
</dbReference>
<dbReference type="GO" id="GO:0005886">
    <property type="term" value="C:plasma membrane"/>
    <property type="evidence" value="ECO:0007669"/>
    <property type="project" value="TreeGrafter"/>
</dbReference>
<dbReference type="PANTHER" id="PTHR18640">
    <property type="entry name" value="SOLUTE CARRIER FAMILY 10 MEMBER 7"/>
    <property type="match status" value="1"/>
</dbReference>
<reference evidence="2 3" key="1">
    <citation type="submission" date="2020-09" db="EMBL/GenBank/DDBJ databases">
        <title>Sinomicrobium weinanense sp. nov., a halophilic bacteria isolated from saline-alkali soil.</title>
        <authorList>
            <person name="Wu P."/>
            <person name="Ren H."/>
            <person name="Mei Y."/>
            <person name="Liang Y."/>
            <person name="Chen Z."/>
        </authorList>
    </citation>
    <scope>NUCLEOTIDE SEQUENCE [LARGE SCALE GENOMIC DNA]</scope>
    <source>
        <strain evidence="2 3">FJxs</strain>
    </source>
</reference>
<accession>A0A926JQ40</accession>
<protein>
    <submittedName>
        <fullName evidence="2">Bile acid:sodium symporter</fullName>
    </submittedName>
</protein>
<feature type="transmembrane region" description="Helical" evidence="1">
    <location>
        <begin position="69"/>
        <end position="90"/>
    </location>
</feature>
<dbReference type="Gene3D" id="1.20.1530.20">
    <property type="match status" value="1"/>
</dbReference>
<sequence>MRFRTDPFVLALILCVITAYFFPEPGIGESWFPIKTISSIGISLIFFFYGLKLSPDKLKKGLNNWKLHLVVQLSTFVLFPLLVLPFYPFMQSAEQHTLWLAVFFLASLPSTVSSSVVMVSMAGGNIPAAIFNASLSGMIGILVTPLWITPFLEKGTADLDFTHIYMQLAFEVIIPVVLGILLQPLGGKAANRYSRQLSLFDKAIILLIVYKSFAGSFYSGIFRQIQWGDIALLILISLFLFFVAFGIIYLFSKWLRFNREDRITAFFCGSKKSLVHGTVMSKVLFSKLSIAGIVLLPLMLYHGLQILLVSIIASRFSRETLIQDQQKDSPDQTHDV</sequence>
<keyword evidence="3" id="KW-1185">Reference proteome</keyword>
<feature type="transmembrane region" description="Helical" evidence="1">
    <location>
        <begin position="203"/>
        <end position="225"/>
    </location>
</feature>
<dbReference type="InterPro" id="IPR038770">
    <property type="entry name" value="Na+/solute_symporter_sf"/>
</dbReference>
<feature type="transmembrane region" description="Helical" evidence="1">
    <location>
        <begin position="96"/>
        <end position="117"/>
    </location>
</feature>
<keyword evidence="1" id="KW-0812">Transmembrane</keyword>
<feature type="transmembrane region" description="Helical" evidence="1">
    <location>
        <begin position="164"/>
        <end position="182"/>
    </location>
</feature>
<dbReference type="EMBL" id="JACVDC010000007">
    <property type="protein sequence ID" value="MBC9795186.1"/>
    <property type="molecule type" value="Genomic_DNA"/>
</dbReference>
<name>A0A926JQ40_9FLAO</name>
<feature type="transmembrane region" description="Helical" evidence="1">
    <location>
        <begin position="129"/>
        <end position="152"/>
    </location>
</feature>
<proteinExistence type="predicted"/>
<feature type="transmembrane region" description="Helical" evidence="1">
    <location>
        <begin position="31"/>
        <end position="49"/>
    </location>
</feature>
<dbReference type="Pfam" id="PF13593">
    <property type="entry name" value="SBF_like"/>
    <property type="match status" value="1"/>
</dbReference>
<evidence type="ECO:0000313" key="2">
    <source>
        <dbReference type="EMBL" id="MBC9795186.1"/>
    </source>
</evidence>
<keyword evidence="1" id="KW-1133">Transmembrane helix</keyword>
<dbReference type="AlphaFoldDB" id="A0A926JQ40"/>